<dbReference type="Gene3D" id="3.40.50.880">
    <property type="match status" value="1"/>
</dbReference>
<gene>
    <name evidence="2" type="ORF">QO011_006669</name>
</gene>
<comment type="caution">
    <text evidence="2">The sequence shown here is derived from an EMBL/GenBank/DDBJ whole genome shotgun (WGS) entry which is preliminary data.</text>
</comment>
<dbReference type="SUPFAM" id="SSF52317">
    <property type="entry name" value="Class I glutamine amidotransferase-like"/>
    <property type="match status" value="1"/>
</dbReference>
<reference evidence="2 3" key="1">
    <citation type="submission" date="2023-07" db="EMBL/GenBank/DDBJ databases">
        <title>Genomic Encyclopedia of Type Strains, Phase IV (KMG-IV): sequencing the most valuable type-strain genomes for metagenomic binning, comparative biology and taxonomic classification.</title>
        <authorList>
            <person name="Goeker M."/>
        </authorList>
    </citation>
    <scope>NUCLEOTIDE SEQUENCE [LARGE SCALE GENOMIC DNA]</scope>
    <source>
        <strain evidence="2 3">DSM 19619</strain>
    </source>
</reference>
<feature type="transmembrane region" description="Helical" evidence="1">
    <location>
        <begin position="39"/>
        <end position="58"/>
    </location>
</feature>
<keyword evidence="1" id="KW-0472">Membrane</keyword>
<keyword evidence="1" id="KW-1133">Transmembrane helix</keyword>
<dbReference type="InterPro" id="IPR029062">
    <property type="entry name" value="Class_I_gatase-like"/>
</dbReference>
<sequence>MAGLSLSFSPFLPWPVLWAVAAVAGVVALLNLGAGLRGAIVRALALALAVLALANPSVMRQDRETLPNVVAVVLDRSASQGLGERTAQTDAVRDALAARLKGLHDTEVRMIDAGANGIGADGTQLFGALANALGDVPPERVGGAIIVTDGEVDDVPAKAAALGFSAPVHALITGHADERDRRIALVEAPRFGIVGKTQTVRFRVIDHGPDMPGSATVVVRRDGEEIARRSVAVGAVSDVDVEIAHGGANIVELDAEAVPGELTDVNNKAVLSIEGIRDKMRVLLVSGEPHAGERTWRNLLKADANVELVHFTILRPPHKQDGTPINELSLIAFPTRTLFAEKISDFDLIIFDRYAQEGILPQMYFDNITEYVRNGGAVMLASGPDYASDSSLWGTSLADILPAEPTGGVIEQPFRPKVTDLGKRHPVTRDLPGSTVDPPAWSEWFRTVETTQKGGTEVMSGAKDEPLLVLSRQQKGRVAMLLSDHVWLWARGFEGGGPYVDLLRRLSHWLMKEPDLEEEALRASARGADLLVERQTMADTAAPVTVTGPTGEQSQLQLKEAEPGLWRGTFATRTMGLWRVTDGTLTALANVGPANPREFQEVVSTEARLAPLTEETHGTVRRVADPAGGSGVVVPRVALVSTGSSFGGEGWIGFKQADVSVVRGVGVLPLFGGLLGLALLLGALAAMWAREGWVPRTR</sequence>
<dbReference type="Proteomes" id="UP001242480">
    <property type="component" value="Unassembled WGS sequence"/>
</dbReference>
<proteinExistence type="predicted"/>
<accession>A0ABU0JH71</accession>
<keyword evidence="3" id="KW-1185">Reference proteome</keyword>
<dbReference type="EMBL" id="JAUSVX010000017">
    <property type="protein sequence ID" value="MDQ0473633.1"/>
    <property type="molecule type" value="Genomic_DNA"/>
</dbReference>
<evidence type="ECO:0008006" key="4">
    <source>
        <dbReference type="Google" id="ProtNLM"/>
    </source>
</evidence>
<dbReference type="PANTHER" id="PTHR37947:SF1">
    <property type="entry name" value="BLL2462 PROTEIN"/>
    <property type="match status" value="1"/>
</dbReference>
<feature type="transmembrane region" description="Helical" evidence="1">
    <location>
        <begin position="667"/>
        <end position="689"/>
    </location>
</feature>
<organism evidence="2 3">
    <name type="scientific">Labrys wisconsinensis</name>
    <dbReference type="NCBI Taxonomy" id="425677"/>
    <lineage>
        <taxon>Bacteria</taxon>
        <taxon>Pseudomonadati</taxon>
        <taxon>Pseudomonadota</taxon>
        <taxon>Alphaproteobacteria</taxon>
        <taxon>Hyphomicrobiales</taxon>
        <taxon>Xanthobacteraceae</taxon>
        <taxon>Labrys</taxon>
    </lineage>
</organism>
<dbReference type="PANTHER" id="PTHR37947">
    <property type="entry name" value="BLL2462 PROTEIN"/>
    <property type="match status" value="1"/>
</dbReference>
<protein>
    <recommendedName>
        <fullName evidence="4">Glutamine amidotransferase domain-containing protein</fullName>
    </recommendedName>
</protein>
<name>A0ABU0JH71_9HYPH</name>
<dbReference type="RefSeq" id="WP_370882047.1">
    <property type="nucleotide sequence ID" value="NZ_JAUSVX010000017.1"/>
</dbReference>
<evidence type="ECO:0000313" key="2">
    <source>
        <dbReference type="EMBL" id="MDQ0473633.1"/>
    </source>
</evidence>
<evidence type="ECO:0000256" key="1">
    <source>
        <dbReference type="SAM" id="Phobius"/>
    </source>
</evidence>
<keyword evidence="1" id="KW-0812">Transmembrane</keyword>
<evidence type="ECO:0000313" key="3">
    <source>
        <dbReference type="Proteomes" id="UP001242480"/>
    </source>
</evidence>
<feature type="transmembrane region" description="Helical" evidence="1">
    <location>
        <begin position="12"/>
        <end position="32"/>
    </location>
</feature>